<evidence type="ECO:0000313" key="2">
    <source>
        <dbReference type="EMBL" id="CAF3914499.1"/>
    </source>
</evidence>
<gene>
    <name evidence="1" type="ORF">OVA965_LOCUS20661</name>
    <name evidence="2" type="ORF">TMI583_LOCUS21103</name>
</gene>
<organism evidence="1 3">
    <name type="scientific">Didymodactylos carnosus</name>
    <dbReference type="NCBI Taxonomy" id="1234261"/>
    <lineage>
        <taxon>Eukaryota</taxon>
        <taxon>Metazoa</taxon>
        <taxon>Spiralia</taxon>
        <taxon>Gnathifera</taxon>
        <taxon>Rotifera</taxon>
        <taxon>Eurotatoria</taxon>
        <taxon>Bdelloidea</taxon>
        <taxon>Philodinida</taxon>
        <taxon>Philodinidae</taxon>
        <taxon>Didymodactylos</taxon>
    </lineage>
</organism>
<name>A0A8S2E5K9_9BILA</name>
<comment type="caution">
    <text evidence="1">The sequence shown here is derived from an EMBL/GenBank/DDBJ whole genome shotgun (WGS) entry which is preliminary data.</text>
</comment>
<protein>
    <submittedName>
        <fullName evidence="1">Uncharacterized protein</fullName>
    </submittedName>
</protein>
<feature type="non-terminal residue" evidence="1">
    <location>
        <position position="1"/>
    </location>
</feature>
<reference evidence="1" key="1">
    <citation type="submission" date="2021-02" db="EMBL/GenBank/DDBJ databases">
        <authorList>
            <person name="Nowell W R."/>
        </authorList>
    </citation>
    <scope>NUCLEOTIDE SEQUENCE</scope>
</reference>
<dbReference type="EMBL" id="CAJNOK010011062">
    <property type="protein sequence ID" value="CAF1131183.1"/>
    <property type="molecule type" value="Genomic_DNA"/>
</dbReference>
<sequence>PSVTNAIEQEFVHRLSDLWQPQKFTNALLYLDNHAVSCCFDMRFMVSQSYVIRRMSNKQEVGIRLSDASRLHDRNFERCIEITNSVSLDDITLPTAVFSFLENYAANFSCNPIKFLFGLAVCFGHLSEGSLIYNNQDKKLRACSLFGLYIAPSGMLEVVVGSSNIYSSCCFIAVVGAAVEKSDYLNACLNGVMELEKYIFEETFTNGKVGSMYSEKDYNVWVQENGSIKQSYTTPALIQMLQSRSIMLCSNEGDGVLTECSLLTIPGGLHERFSFCCFDVENKFDLSHGLGDAEEEELYAELYDRGNDNEADGQAWDLKLLFFCQKMFGFRAYMLSKSAFTYLQPRLNELRSNRACSLIPDKMLFETKQHMAIRRRAAEQIMRYACIFQMLKNCIDILNGCGFSSSGSTTLCTESARQIREQIEDMYGKPDDVKKIRANPMTARFMIVDLNSAKSAVVFYVRLLLPQSIHLFNVKDDVNADSLRNDEARTLVKNCLFKQELMGKQIDIHIPNLSYRFFNKQVICGNGRRFHNHRKDVDLGLARLVAAGFLLVNKEDKCFFKHPSQRKIYSTTYCKAVPGVEKVEEFEKLLKDRYSIDYEIYKKNFLESAMLPADNELTEFGKSIMNSAEYRRILRNNGPIDSGGMADELGESDGCIDTHSDLQEQSETVSSGAAHEVVEMNDCVRAASSSSEQSVVERKLVERTPRKLIKIIQSILRQRSVMFSKSYLNSLNFDSEDISSTIQLLIESNILCVKPMVTSNNRKYDVYLKVIPSTDIVEEKRFEEKLYNFEIALEDYYDGCRGLMVTGASVLTEEARIELTSAPYDRFNIPIGKTDVKNCEMLQGNEQISENCDRSCSATGTNNEENSADTMSNTVYGYGCAGCVMSIGEDCEEQKFTLQTTDSDDEELLSVVLEMEKVFYSSQDESTQSLSPSIRVLLHSKSDDEHLLPVMLEMEKLFSSNQQKIKACESASSSTVFGTNETELLSSSDIAETKSQSGTRFRNLVQQVWPSIGESFEALDGGKAGEKRQLMWSGSLRKRTCWELSSAGVDVEITRKSFRKLKIKHETESDLCDER</sequence>
<evidence type="ECO:0000313" key="1">
    <source>
        <dbReference type="EMBL" id="CAF1131183.1"/>
    </source>
</evidence>
<proteinExistence type="predicted"/>
<accession>A0A8S2E5K9</accession>
<evidence type="ECO:0000313" key="3">
    <source>
        <dbReference type="Proteomes" id="UP000677228"/>
    </source>
</evidence>
<dbReference type="AlphaFoldDB" id="A0A8S2E5K9"/>
<dbReference type="Proteomes" id="UP000682733">
    <property type="component" value="Unassembled WGS sequence"/>
</dbReference>
<dbReference type="Proteomes" id="UP000677228">
    <property type="component" value="Unassembled WGS sequence"/>
</dbReference>
<dbReference type="EMBL" id="CAJOBA010021913">
    <property type="protein sequence ID" value="CAF3914499.1"/>
    <property type="molecule type" value="Genomic_DNA"/>
</dbReference>